<accession>A0A2T2P3J5</accession>
<feature type="transmembrane region" description="Helical" evidence="2">
    <location>
        <begin position="12"/>
        <end position="31"/>
    </location>
</feature>
<name>A0A2T2P3J5_CORCC</name>
<evidence type="ECO:0000256" key="1">
    <source>
        <dbReference type="SAM" id="MobiDB-lite"/>
    </source>
</evidence>
<keyword evidence="4" id="KW-1185">Reference proteome</keyword>
<keyword evidence="2" id="KW-0812">Transmembrane</keyword>
<sequence length="139" mass="15356">MGFGLFARRCGILCHAGHVVCVLLLLVVVVLHSCCSSSSYFTPWWTMGRHVPWRILLLPLVGVQRALYEAQLERVHHFYDVITCYTSVGAGRALGSAGTRYHTTFSHKATSAQGGFEGTHRERNSGDAEKSPPPSSLRR</sequence>
<dbReference type="Proteomes" id="UP000240883">
    <property type="component" value="Unassembled WGS sequence"/>
</dbReference>
<reference evidence="3 4" key="1">
    <citation type="journal article" date="2018" name="Front. Microbiol.">
        <title>Genome-Wide Analysis of Corynespora cassiicola Leaf Fall Disease Putative Effectors.</title>
        <authorList>
            <person name="Lopez D."/>
            <person name="Ribeiro S."/>
            <person name="Label P."/>
            <person name="Fumanal B."/>
            <person name="Venisse J.S."/>
            <person name="Kohler A."/>
            <person name="de Oliveira R.R."/>
            <person name="Labutti K."/>
            <person name="Lipzen A."/>
            <person name="Lail K."/>
            <person name="Bauer D."/>
            <person name="Ohm R.A."/>
            <person name="Barry K.W."/>
            <person name="Spatafora J."/>
            <person name="Grigoriev I.V."/>
            <person name="Martin F.M."/>
            <person name="Pujade-Renaud V."/>
        </authorList>
    </citation>
    <scope>NUCLEOTIDE SEQUENCE [LARGE SCALE GENOMIC DNA]</scope>
    <source>
        <strain evidence="3 4">Philippines</strain>
    </source>
</reference>
<evidence type="ECO:0000256" key="2">
    <source>
        <dbReference type="SAM" id="Phobius"/>
    </source>
</evidence>
<dbReference type="EMBL" id="KZ678130">
    <property type="protein sequence ID" value="PSN72232.1"/>
    <property type="molecule type" value="Genomic_DNA"/>
</dbReference>
<protein>
    <submittedName>
        <fullName evidence="3">Uncharacterized protein</fullName>
    </submittedName>
</protein>
<keyword evidence="2" id="KW-0472">Membrane</keyword>
<gene>
    <name evidence="3" type="ORF">BS50DRAFT_246769</name>
</gene>
<dbReference type="AlphaFoldDB" id="A0A2T2P3J5"/>
<feature type="region of interest" description="Disordered" evidence="1">
    <location>
        <begin position="108"/>
        <end position="139"/>
    </location>
</feature>
<proteinExistence type="predicted"/>
<organism evidence="3 4">
    <name type="scientific">Corynespora cassiicola Philippines</name>
    <dbReference type="NCBI Taxonomy" id="1448308"/>
    <lineage>
        <taxon>Eukaryota</taxon>
        <taxon>Fungi</taxon>
        <taxon>Dikarya</taxon>
        <taxon>Ascomycota</taxon>
        <taxon>Pezizomycotina</taxon>
        <taxon>Dothideomycetes</taxon>
        <taxon>Pleosporomycetidae</taxon>
        <taxon>Pleosporales</taxon>
        <taxon>Corynesporascaceae</taxon>
        <taxon>Corynespora</taxon>
    </lineage>
</organism>
<feature type="compositionally biased region" description="Basic and acidic residues" evidence="1">
    <location>
        <begin position="118"/>
        <end position="130"/>
    </location>
</feature>
<evidence type="ECO:0000313" key="3">
    <source>
        <dbReference type="EMBL" id="PSN72232.1"/>
    </source>
</evidence>
<evidence type="ECO:0000313" key="4">
    <source>
        <dbReference type="Proteomes" id="UP000240883"/>
    </source>
</evidence>
<keyword evidence="2" id="KW-1133">Transmembrane helix</keyword>